<gene>
    <name evidence="1" type="ORF">GCM10009839_02970</name>
</gene>
<evidence type="ECO:0000313" key="2">
    <source>
        <dbReference type="Proteomes" id="UP001500751"/>
    </source>
</evidence>
<dbReference type="EMBL" id="BAAAQN010000001">
    <property type="protein sequence ID" value="GAA2012073.1"/>
    <property type="molecule type" value="Genomic_DNA"/>
</dbReference>
<evidence type="ECO:0000313" key="1">
    <source>
        <dbReference type="EMBL" id="GAA2012073.1"/>
    </source>
</evidence>
<protein>
    <recommendedName>
        <fullName evidence="3">Secreted protein</fullName>
    </recommendedName>
</protein>
<reference evidence="1 2" key="1">
    <citation type="journal article" date="2019" name="Int. J. Syst. Evol. Microbiol.">
        <title>The Global Catalogue of Microorganisms (GCM) 10K type strain sequencing project: providing services to taxonomists for standard genome sequencing and annotation.</title>
        <authorList>
            <consortium name="The Broad Institute Genomics Platform"/>
            <consortium name="The Broad Institute Genome Sequencing Center for Infectious Disease"/>
            <person name="Wu L."/>
            <person name="Ma J."/>
        </authorList>
    </citation>
    <scope>NUCLEOTIDE SEQUENCE [LARGE SCALE GENOMIC DNA]</scope>
    <source>
        <strain evidence="1 2">JCM 16014</strain>
    </source>
</reference>
<name>A0ABN3XY01_9ACTN</name>
<comment type="caution">
    <text evidence="1">The sequence shown here is derived from an EMBL/GenBank/DDBJ whole genome shotgun (WGS) entry which is preliminary data.</text>
</comment>
<dbReference type="Proteomes" id="UP001500751">
    <property type="component" value="Unassembled WGS sequence"/>
</dbReference>
<evidence type="ECO:0008006" key="3">
    <source>
        <dbReference type="Google" id="ProtNLM"/>
    </source>
</evidence>
<accession>A0ABN3XY01</accession>
<proteinExistence type="predicted"/>
<sequence length="143" mass="14589">MLMSRTPTVCWISCGVTSLQAPVAAGNDTGAAMLVEADDACAAEVADPDADDVAAAALVDPDVAREEAAGAGFAESVELAQAVRAATAAMAVTAARKEVRVRMFLWNCPAALTGLSSDYSTWSPARARPVLAAHGDHCSGLDL</sequence>
<organism evidence="1 2">
    <name type="scientific">Catenulispora yoronensis</name>
    <dbReference type="NCBI Taxonomy" id="450799"/>
    <lineage>
        <taxon>Bacteria</taxon>
        <taxon>Bacillati</taxon>
        <taxon>Actinomycetota</taxon>
        <taxon>Actinomycetes</taxon>
        <taxon>Catenulisporales</taxon>
        <taxon>Catenulisporaceae</taxon>
        <taxon>Catenulispora</taxon>
    </lineage>
</organism>
<keyword evidence="2" id="KW-1185">Reference proteome</keyword>